<accession>G2YMQ8</accession>
<dbReference type="Proteomes" id="UP000008177">
    <property type="component" value="Unplaced contigs"/>
</dbReference>
<dbReference type="InParanoid" id="G2YMQ8"/>
<evidence type="ECO:0000313" key="2">
    <source>
        <dbReference type="Proteomes" id="UP000008177"/>
    </source>
</evidence>
<proteinExistence type="predicted"/>
<protein>
    <submittedName>
        <fullName evidence="1">Uncharacterized protein</fullName>
    </submittedName>
</protein>
<name>G2YMQ8_BOTF4</name>
<dbReference type="HOGENOM" id="CLU_3191240_0_0_1"/>
<evidence type="ECO:0000313" key="1">
    <source>
        <dbReference type="EMBL" id="CCD52906.1"/>
    </source>
</evidence>
<dbReference type="AlphaFoldDB" id="G2YMQ8"/>
<organism evidence="1 2">
    <name type="scientific">Botryotinia fuckeliana (strain T4)</name>
    <name type="common">Noble rot fungus</name>
    <name type="synonym">Botrytis cinerea</name>
    <dbReference type="NCBI Taxonomy" id="999810"/>
    <lineage>
        <taxon>Eukaryota</taxon>
        <taxon>Fungi</taxon>
        <taxon>Dikarya</taxon>
        <taxon>Ascomycota</taxon>
        <taxon>Pezizomycotina</taxon>
        <taxon>Leotiomycetes</taxon>
        <taxon>Helotiales</taxon>
        <taxon>Sclerotiniaceae</taxon>
        <taxon>Botrytis</taxon>
    </lineage>
</organism>
<reference evidence="2" key="1">
    <citation type="journal article" date="2011" name="PLoS Genet.">
        <title>Genomic analysis of the necrotrophic fungal pathogens Sclerotinia sclerotiorum and Botrytis cinerea.</title>
        <authorList>
            <person name="Amselem J."/>
            <person name="Cuomo C.A."/>
            <person name="van Kan J.A."/>
            <person name="Viaud M."/>
            <person name="Benito E.P."/>
            <person name="Couloux A."/>
            <person name="Coutinho P.M."/>
            <person name="de Vries R.P."/>
            <person name="Dyer P.S."/>
            <person name="Fillinger S."/>
            <person name="Fournier E."/>
            <person name="Gout L."/>
            <person name="Hahn M."/>
            <person name="Kohn L."/>
            <person name="Lapalu N."/>
            <person name="Plummer K.M."/>
            <person name="Pradier J.M."/>
            <person name="Quevillon E."/>
            <person name="Sharon A."/>
            <person name="Simon A."/>
            <person name="ten Have A."/>
            <person name="Tudzynski B."/>
            <person name="Tudzynski P."/>
            <person name="Wincker P."/>
            <person name="Andrew M."/>
            <person name="Anthouard V."/>
            <person name="Beever R.E."/>
            <person name="Beffa R."/>
            <person name="Benoit I."/>
            <person name="Bouzid O."/>
            <person name="Brault B."/>
            <person name="Chen Z."/>
            <person name="Choquer M."/>
            <person name="Collemare J."/>
            <person name="Cotton P."/>
            <person name="Danchin E.G."/>
            <person name="Da Silva C."/>
            <person name="Gautier A."/>
            <person name="Giraud C."/>
            <person name="Giraud T."/>
            <person name="Gonzalez C."/>
            <person name="Grossetete S."/>
            <person name="Guldener U."/>
            <person name="Henrissat B."/>
            <person name="Howlett B.J."/>
            <person name="Kodira C."/>
            <person name="Kretschmer M."/>
            <person name="Lappartient A."/>
            <person name="Leroch M."/>
            <person name="Levis C."/>
            <person name="Mauceli E."/>
            <person name="Neuveglise C."/>
            <person name="Oeser B."/>
            <person name="Pearson M."/>
            <person name="Poulain J."/>
            <person name="Poussereau N."/>
            <person name="Quesneville H."/>
            <person name="Rascle C."/>
            <person name="Schumacher J."/>
            <person name="Segurens B."/>
            <person name="Sexton A."/>
            <person name="Silva E."/>
            <person name="Sirven C."/>
            <person name="Soanes D.M."/>
            <person name="Talbot N.J."/>
            <person name="Templeton M."/>
            <person name="Yandava C."/>
            <person name="Yarden O."/>
            <person name="Zeng Q."/>
            <person name="Rollins J.A."/>
            <person name="Lebrun M.H."/>
            <person name="Dickman M."/>
        </authorList>
    </citation>
    <scope>NUCLEOTIDE SEQUENCE [LARGE SCALE GENOMIC DNA]</scope>
    <source>
        <strain evidence="2">T4</strain>
    </source>
</reference>
<gene>
    <name evidence="1" type="ORF">BofuT4_uP138300.1</name>
</gene>
<sequence>MKQHTYIVLDLSSAQTLDGLDGMGTPPSIIYAANAAMAVKKPKGKK</sequence>
<dbReference type="EMBL" id="FQ790345">
    <property type="protein sequence ID" value="CCD52906.1"/>
    <property type="molecule type" value="Genomic_DNA"/>
</dbReference>